<evidence type="ECO:0000313" key="1">
    <source>
        <dbReference type="EnsemblMetazoa" id="CJA26526.1"/>
    </source>
</evidence>
<organism evidence="1 2">
    <name type="scientific">Caenorhabditis japonica</name>
    <dbReference type="NCBI Taxonomy" id="281687"/>
    <lineage>
        <taxon>Eukaryota</taxon>
        <taxon>Metazoa</taxon>
        <taxon>Ecdysozoa</taxon>
        <taxon>Nematoda</taxon>
        <taxon>Chromadorea</taxon>
        <taxon>Rhabditida</taxon>
        <taxon>Rhabditina</taxon>
        <taxon>Rhabditomorpha</taxon>
        <taxon>Rhabditoidea</taxon>
        <taxon>Rhabditidae</taxon>
        <taxon>Peloderinae</taxon>
        <taxon>Caenorhabditis</taxon>
    </lineage>
</organism>
<keyword evidence="2" id="KW-1185">Reference proteome</keyword>
<dbReference type="EnsemblMetazoa" id="CJA26526.1">
    <property type="protein sequence ID" value="CJA26526.1"/>
    <property type="gene ID" value="WBGene00182098"/>
</dbReference>
<name>A0A8R1E813_CAEJA</name>
<proteinExistence type="predicted"/>
<accession>A0A8R1E813</accession>
<reference evidence="2" key="1">
    <citation type="submission" date="2010-08" db="EMBL/GenBank/DDBJ databases">
        <authorList>
            <consortium name="Caenorhabditis japonica Sequencing Consortium"/>
            <person name="Wilson R.K."/>
        </authorList>
    </citation>
    <scope>NUCLEOTIDE SEQUENCE [LARGE SCALE GENOMIC DNA]</scope>
    <source>
        <strain evidence="2">DF5081</strain>
    </source>
</reference>
<reference evidence="1" key="2">
    <citation type="submission" date="2022-06" db="UniProtKB">
        <authorList>
            <consortium name="EnsemblMetazoa"/>
        </authorList>
    </citation>
    <scope>IDENTIFICATION</scope>
    <source>
        <strain evidence="1">DF5081</strain>
    </source>
</reference>
<dbReference type="AlphaFoldDB" id="A0A8R1E813"/>
<sequence length="81" mass="9675">MYLELRCFSDDAETWNKHWNNYDREQSLINPDCRNKNNATFGWCHHTVGLKQDIVLSNELRHENAKLRPLIRTRPLKHSAN</sequence>
<protein>
    <submittedName>
        <fullName evidence="1">Uncharacterized protein</fullName>
    </submittedName>
</protein>
<evidence type="ECO:0000313" key="2">
    <source>
        <dbReference type="Proteomes" id="UP000005237"/>
    </source>
</evidence>
<dbReference type="Proteomes" id="UP000005237">
    <property type="component" value="Unassembled WGS sequence"/>
</dbReference>